<dbReference type="PANTHER" id="PTHR31516:SF18">
    <property type="entry name" value="TRANSLATION INITIATION FACTOR IF-2"/>
    <property type="match status" value="1"/>
</dbReference>
<comment type="similarity">
    <text evidence="1">Belongs to the FAM154 family.</text>
</comment>
<dbReference type="InterPro" id="IPR033336">
    <property type="entry name" value="SAXO1/2"/>
</dbReference>
<protein>
    <recommendedName>
        <fullName evidence="5">Stabilizer of axonemal microtubules 2</fullName>
    </recommendedName>
</protein>
<name>A0ABP0G793_CLALP</name>
<comment type="caution">
    <text evidence="3">The sequence shown here is derived from an EMBL/GenBank/DDBJ whole genome shotgun (WGS) entry which is preliminary data.</text>
</comment>
<sequence>MGRPRVVKNFSNLIDNNQGKLGEINSCYNSTFINHKSFVPVKRSKPPLTPLPRPYPPMQTESTTKKAYVKPDQAVRQRMIIPVEKHVLSNDPLSDLTIYRKDFPPKSSVPVNIMMKTNHVVGSASAVGFDSQTTNKDFYKDWKPKRKQRFGELPAYTSPLIYPNKRNIPQNKDLYKSRTQTDFPFKSIPKPSLVKVTSGNIKVGEGDHDLVTTHQSDYQIVPFDKITTVPLKPSNIAKVLAHRKMELISKYQSDFPRRSTVLRPPHPKTPPPATLQIKMDDRSFFKTEQKDNFVGWDVNMHKRPDFSKIMDNTELSSEPMQATTTMMVDFAPQDVTLNPTHPTFRPRTKSTLAHTAFQDMTTNKSVYKQWETNHRQRFGDFHEAYKKLHLSPKMRSSSDFTTTTKSAFVAKHGRPRTSMKPPMNTIDTEQFHDFTTTAKSCYSFPPASAYEVEDFQINC</sequence>
<reference evidence="3 4" key="1">
    <citation type="submission" date="2024-02" db="EMBL/GenBank/DDBJ databases">
        <authorList>
            <person name="Daric V."/>
            <person name="Darras S."/>
        </authorList>
    </citation>
    <scope>NUCLEOTIDE SEQUENCE [LARGE SCALE GENOMIC DNA]</scope>
</reference>
<feature type="compositionally biased region" description="Pro residues" evidence="2">
    <location>
        <begin position="47"/>
        <end position="57"/>
    </location>
</feature>
<organism evidence="3 4">
    <name type="scientific">Clavelina lepadiformis</name>
    <name type="common">Light-bulb sea squirt</name>
    <name type="synonym">Ascidia lepadiformis</name>
    <dbReference type="NCBI Taxonomy" id="159417"/>
    <lineage>
        <taxon>Eukaryota</taxon>
        <taxon>Metazoa</taxon>
        <taxon>Chordata</taxon>
        <taxon>Tunicata</taxon>
        <taxon>Ascidiacea</taxon>
        <taxon>Aplousobranchia</taxon>
        <taxon>Clavelinidae</taxon>
        <taxon>Clavelina</taxon>
    </lineage>
</organism>
<dbReference type="PANTHER" id="PTHR31516">
    <property type="entry name" value="STABILIZER OF AXONEMAL MICROTUBULES 2"/>
    <property type="match status" value="1"/>
</dbReference>
<feature type="region of interest" description="Disordered" evidence="2">
    <location>
        <begin position="44"/>
        <end position="65"/>
    </location>
</feature>
<evidence type="ECO:0000313" key="3">
    <source>
        <dbReference type="EMBL" id="CAK8687696.1"/>
    </source>
</evidence>
<evidence type="ECO:0008006" key="5">
    <source>
        <dbReference type="Google" id="ProtNLM"/>
    </source>
</evidence>
<keyword evidence="4" id="KW-1185">Reference proteome</keyword>
<dbReference type="EMBL" id="CAWYQH010000105">
    <property type="protein sequence ID" value="CAK8687696.1"/>
    <property type="molecule type" value="Genomic_DNA"/>
</dbReference>
<proteinExistence type="inferred from homology"/>
<evidence type="ECO:0000256" key="2">
    <source>
        <dbReference type="SAM" id="MobiDB-lite"/>
    </source>
</evidence>
<dbReference type="Proteomes" id="UP001642483">
    <property type="component" value="Unassembled WGS sequence"/>
</dbReference>
<evidence type="ECO:0000313" key="4">
    <source>
        <dbReference type="Proteomes" id="UP001642483"/>
    </source>
</evidence>
<gene>
    <name evidence="3" type="ORF">CVLEPA_LOCUS19757</name>
</gene>
<evidence type="ECO:0000256" key="1">
    <source>
        <dbReference type="ARBA" id="ARBA00008738"/>
    </source>
</evidence>
<accession>A0ABP0G793</accession>